<name>A0A7E4VEB5_PANRE</name>
<dbReference type="Proteomes" id="UP000492821">
    <property type="component" value="Unassembled WGS sequence"/>
</dbReference>
<feature type="compositionally biased region" description="Polar residues" evidence="1">
    <location>
        <begin position="745"/>
        <end position="764"/>
    </location>
</feature>
<feature type="compositionally biased region" description="Low complexity" evidence="1">
    <location>
        <begin position="289"/>
        <end position="307"/>
    </location>
</feature>
<feature type="region of interest" description="Disordered" evidence="1">
    <location>
        <begin position="878"/>
        <end position="925"/>
    </location>
</feature>
<feature type="compositionally biased region" description="Low complexity" evidence="1">
    <location>
        <begin position="52"/>
        <end position="63"/>
    </location>
</feature>
<evidence type="ECO:0000313" key="2">
    <source>
        <dbReference type="Proteomes" id="UP000492821"/>
    </source>
</evidence>
<feature type="compositionally biased region" description="Polar residues" evidence="1">
    <location>
        <begin position="696"/>
        <end position="725"/>
    </location>
</feature>
<feature type="region of interest" description="Disordered" evidence="1">
    <location>
        <begin position="798"/>
        <end position="822"/>
    </location>
</feature>
<feature type="compositionally biased region" description="Basic and acidic residues" evidence="1">
    <location>
        <begin position="364"/>
        <end position="373"/>
    </location>
</feature>
<feature type="region of interest" description="Disordered" evidence="1">
    <location>
        <begin position="82"/>
        <end position="493"/>
    </location>
</feature>
<protein>
    <submittedName>
        <fullName evidence="3">FH2 domain-containing protein</fullName>
    </submittedName>
</protein>
<keyword evidence="2" id="KW-1185">Reference proteome</keyword>
<evidence type="ECO:0000256" key="1">
    <source>
        <dbReference type="SAM" id="MobiDB-lite"/>
    </source>
</evidence>
<dbReference type="AlphaFoldDB" id="A0A7E4VEB5"/>
<feature type="compositionally biased region" description="Polar residues" evidence="1">
    <location>
        <begin position="308"/>
        <end position="325"/>
    </location>
</feature>
<feature type="region of interest" description="Disordered" evidence="1">
    <location>
        <begin position="660"/>
        <end position="764"/>
    </location>
</feature>
<feature type="compositionally biased region" description="Low complexity" evidence="1">
    <location>
        <begin position="82"/>
        <end position="119"/>
    </location>
</feature>
<accession>A0A7E4VEB5</accession>
<feature type="region of interest" description="Disordered" evidence="1">
    <location>
        <begin position="27"/>
        <end position="68"/>
    </location>
</feature>
<feature type="compositionally biased region" description="Low complexity" evidence="1">
    <location>
        <begin position="253"/>
        <end position="268"/>
    </location>
</feature>
<feature type="compositionally biased region" description="Low complexity" evidence="1">
    <location>
        <begin position="326"/>
        <end position="343"/>
    </location>
</feature>
<feature type="compositionally biased region" description="Polar residues" evidence="1">
    <location>
        <begin position="234"/>
        <end position="243"/>
    </location>
</feature>
<proteinExistence type="predicted"/>
<dbReference type="WBParaSite" id="Pan_g20033.t1">
    <property type="protein sequence ID" value="Pan_g20033.t1"/>
    <property type="gene ID" value="Pan_g20033"/>
</dbReference>
<feature type="compositionally biased region" description="Basic and acidic residues" evidence="1">
    <location>
        <begin position="440"/>
        <end position="452"/>
    </location>
</feature>
<evidence type="ECO:0000313" key="3">
    <source>
        <dbReference type="WBParaSite" id="Pan_g20033.t1"/>
    </source>
</evidence>
<reference evidence="2" key="1">
    <citation type="journal article" date="2013" name="Genetics">
        <title>The draft genome and transcriptome of Panagrellus redivivus are shaped by the harsh demands of a free-living lifestyle.</title>
        <authorList>
            <person name="Srinivasan J."/>
            <person name="Dillman A.R."/>
            <person name="Macchietto M.G."/>
            <person name="Heikkinen L."/>
            <person name="Lakso M."/>
            <person name="Fracchia K.M."/>
            <person name="Antoshechkin I."/>
            <person name="Mortazavi A."/>
            <person name="Wong G."/>
            <person name="Sternberg P.W."/>
        </authorList>
    </citation>
    <scope>NUCLEOTIDE SEQUENCE [LARGE SCALE GENOMIC DNA]</scope>
    <source>
        <strain evidence="2">MT8872</strain>
    </source>
</reference>
<reference evidence="3" key="2">
    <citation type="submission" date="2020-10" db="UniProtKB">
        <authorList>
            <consortium name="WormBaseParasite"/>
        </authorList>
    </citation>
    <scope>IDENTIFICATION</scope>
</reference>
<sequence length="940" mass="100099">MPSKSTNHLKAYCCISLRDASTSSAQNYAGSINAGGGDMKPPRSTASNRAAGSIPPSGRPSSSNVLLKQALANRITPLLASSSAASANSNSNSNANATSSQNSNANSNGAQNGQNQTASRNAVSTGESGSERDRRKASDAPSEMNKSVLANPAWYRDSEGRTGFKSAGATAGVRESPEIKEGKSGGASDSDGARKTADGSGGKTELLDTTSIDMTKQKTAPTTSKTPATASDTVSNPMATSEYENVEKETDSDTTTSSKMNKSTSSEDTLILAAPTSSNESNQKTVYNPTSTTSPSSIPRHSTPSSPQKQLSPTNSPKSRIPTSGSMSPLKSNISSNSLLSPSHFRHSRHGSEPEILDATSNPDDLKYRRDSTTSDNSKISHKSVTFCEQVEINEIERLQNRGNRAKRSPSEGSSGSSDSEDAVDLNEHLAPLRRAMRSAKLDRNSSEREDTPIAEDQDDRPRPYGSHPTDSQTSTDLKAAFPRPPGLTEDEWRNMVQSIYVAESSGTFGAGNLGRDARSDDQSAHSIYLEDIYGPDVYQQLQEHLPASVARAVAAERERQAGYGQDGGYGRDNVPIEYRNNQADWDRRMLGSMTRLHAEDSDTGSMRGSGQASPMMGAANLPPGHAMVRSASGYLNLPENMGPLEIVAPKQTCYDASAENSPLEARRPPGWQVGSAANSPRLSERGAVSGLAQGGSASNSPRSQHGKTDTSIGQPKDTTITPTASHIPRPLGYEPPQKAPSADPTLTGSYDSQTTTRIDSSLDTDAQTHSFYDNIGNPLPTSAQNPNLYITKLSINLKSPSTDPRNTQNQPSAPTASQFSTLESPMTVRIYENQPSPTQFAQNKLVLNVAAQPGQPIPAEEAVALNRFVQAYGPMNRGSSAGGKAPIYVDSESEEAPRDPKPSTRKPSFDSMLSTDSRESVVSAVSYKAENKGRRNFNY</sequence>
<feature type="compositionally biased region" description="Basic and acidic residues" evidence="1">
    <location>
        <begin position="129"/>
        <end position="138"/>
    </location>
</feature>
<feature type="compositionally biased region" description="Polar residues" evidence="1">
    <location>
        <begin position="275"/>
        <end position="288"/>
    </location>
</feature>
<organism evidence="2 3">
    <name type="scientific">Panagrellus redivivus</name>
    <name type="common">Microworm</name>
    <dbReference type="NCBI Taxonomy" id="6233"/>
    <lineage>
        <taxon>Eukaryota</taxon>
        <taxon>Metazoa</taxon>
        <taxon>Ecdysozoa</taxon>
        <taxon>Nematoda</taxon>
        <taxon>Chromadorea</taxon>
        <taxon>Rhabditida</taxon>
        <taxon>Tylenchina</taxon>
        <taxon>Panagrolaimomorpha</taxon>
        <taxon>Panagrolaimoidea</taxon>
        <taxon>Panagrolaimidae</taxon>
        <taxon>Panagrellus</taxon>
    </lineage>
</organism>
<feature type="compositionally biased region" description="Low complexity" evidence="1">
    <location>
        <begin position="217"/>
        <end position="233"/>
    </location>
</feature>